<accession>A0A2T7D8F4</accession>
<dbReference type="AlphaFoldDB" id="A0A2T7D8F4"/>
<dbReference type="EMBL" id="CM009754">
    <property type="protein sequence ID" value="PUZ51823.1"/>
    <property type="molecule type" value="Genomic_DNA"/>
</dbReference>
<organism evidence="1 2">
    <name type="scientific">Panicum hallii var. hallii</name>
    <dbReference type="NCBI Taxonomy" id="1504633"/>
    <lineage>
        <taxon>Eukaryota</taxon>
        <taxon>Viridiplantae</taxon>
        <taxon>Streptophyta</taxon>
        <taxon>Embryophyta</taxon>
        <taxon>Tracheophyta</taxon>
        <taxon>Spermatophyta</taxon>
        <taxon>Magnoliopsida</taxon>
        <taxon>Liliopsida</taxon>
        <taxon>Poales</taxon>
        <taxon>Poaceae</taxon>
        <taxon>PACMAD clade</taxon>
        <taxon>Panicoideae</taxon>
        <taxon>Panicodae</taxon>
        <taxon>Paniceae</taxon>
        <taxon>Panicinae</taxon>
        <taxon>Panicum</taxon>
        <taxon>Panicum sect. Panicum</taxon>
    </lineage>
</organism>
<reference evidence="1 2" key="1">
    <citation type="submission" date="2018-04" db="EMBL/GenBank/DDBJ databases">
        <title>WGS assembly of Panicum hallii var. hallii HAL2.</title>
        <authorList>
            <person name="Lovell J."/>
            <person name="Jenkins J."/>
            <person name="Lowry D."/>
            <person name="Mamidi S."/>
            <person name="Sreedasyam A."/>
            <person name="Weng X."/>
            <person name="Barry K."/>
            <person name="Bonette J."/>
            <person name="Campitelli B."/>
            <person name="Daum C."/>
            <person name="Gordon S."/>
            <person name="Gould B."/>
            <person name="Lipzen A."/>
            <person name="MacQueen A."/>
            <person name="Palacio-Mejia J."/>
            <person name="Plott C."/>
            <person name="Shakirov E."/>
            <person name="Shu S."/>
            <person name="Yoshinaga Y."/>
            <person name="Zane M."/>
            <person name="Rokhsar D."/>
            <person name="Grimwood J."/>
            <person name="Schmutz J."/>
            <person name="Juenger T."/>
        </authorList>
    </citation>
    <scope>NUCLEOTIDE SEQUENCE [LARGE SCALE GENOMIC DNA]</scope>
    <source>
        <strain evidence="2">cv. HAL2</strain>
    </source>
</reference>
<gene>
    <name evidence="1" type="ORF">GQ55_6G221200</name>
</gene>
<proteinExistence type="predicted"/>
<name>A0A2T7D8F4_9POAL</name>
<sequence length="66" mass="7672">MINVEAYKIIKRTHDGFISWGNDHEYSLVKSGYSEQVQLNSCRRPNQSRNRLLVTWTGLSTRSQSN</sequence>
<dbReference type="Gramene" id="PUZ51823">
    <property type="protein sequence ID" value="PUZ51823"/>
    <property type="gene ID" value="GQ55_6G221200"/>
</dbReference>
<protein>
    <submittedName>
        <fullName evidence="1">Uncharacterized protein</fullName>
    </submittedName>
</protein>
<keyword evidence="2" id="KW-1185">Reference proteome</keyword>
<dbReference type="Proteomes" id="UP000244336">
    <property type="component" value="Chromosome 6"/>
</dbReference>
<evidence type="ECO:0000313" key="2">
    <source>
        <dbReference type="Proteomes" id="UP000244336"/>
    </source>
</evidence>
<evidence type="ECO:0000313" key="1">
    <source>
        <dbReference type="EMBL" id="PUZ51823.1"/>
    </source>
</evidence>